<dbReference type="PANTHER" id="PTHR38600">
    <property type="entry name" value="TRANSCRIPTIONAL REGULATORY PROTEIN"/>
    <property type="match status" value="1"/>
</dbReference>
<evidence type="ECO:0000313" key="3">
    <source>
        <dbReference type="Proteomes" id="UP000799092"/>
    </source>
</evidence>
<dbReference type="OrthoDB" id="155998at2"/>
<sequence length="215" mass="24768">MRVDMIKKSSVKEKILLKLKRGNRLTIVQLMEGFHITDIALRRHIHTLEREGLIQSFQEKQTMGRPHHVYQLTDKGGELFPNQYQQFSVDLLKEVEEIQGIDFVYQLLASRTDKSIDEYKKLLEDVPDYNGKIKKLVQIQEDKGYMTELQENADGSYTLKQFNCPISNVAREYKGICGQELNLFEELLEDSSIAATSCIVSGENCCSFLIGEKKK</sequence>
<protein>
    <submittedName>
        <fullName evidence="2">ArsR family transcriptional regulator</fullName>
    </submittedName>
</protein>
<reference evidence="2" key="1">
    <citation type="submission" date="2019-11" db="EMBL/GenBank/DDBJ databases">
        <authorList>
            <person name="Li J."/>
        </authorList>
    </citation>
    <scope>NUCLEOTIDE SEQUENCE</scope>
    <source>
        <strain evidence="2">B6B</strain>
    </source>
</reference>
<dbReference type="PANTHER" id="PTHR38600:SF2">
    <property type="entry name" value="SLL0088 PROTEIN"/>
    <property type="match status" value="1"/>
</dbReference>
<dbReference type="Proteomes" id="UP000799092">
    <property type="component" value="Unassembled WGS sequence"/>
</dbReference>
<keyword evidence="1" id="KW-0238">DNA-binding</keyword>
<dbReference type="InterPro" id="IPR011991">
    <property type="entry name" value="ArsR-like_HTH"/>
</dbReference>
<dbReference type="GO" id="GO:0003677">
    <property type="term" value="F:DNA binding"/>
    <property type="evidence" value="ECO:0007669"/>
    <property type="project" value="UniProtKB-KW"/>
</dbReference>
<dbReference type="Gene3D" id="1.10.10.10">
    <property type="entry name" value="Winged helix-like DNA-binding domain superfamily/Winged helix DNA-binding domain"/>
    <property type="match status" value="1"/>
</dbReference>
<keyword evidence="3" id="KW-1185">Reference proteome</keyword>
<comment type="caution">
    <text evidence="2">The sequence shown here is derived from an EMBL/GenBank/DDBJ whole genome shotgun (WGS) entry which is preliminary data.</text>
</comment>
<name>A0A6A8DGD6_9BACI</name>
<organism evidence="2 3">
    <name type="scientific">Aquibacillus halophilus</name>
    <dbReference type="NCBI Taxonomy" id="930132"/>
    <lineage>
        <taxon>Bacteria</taxon>
        <taxon>Bacillati</taxon>
        <taxon>Bacillota</taxon>
        <taxon>Bacilli</taxon>
        <taxon>Bacillales</taxon>
        <taxon>Bacillaceae</taxon>
        <taxon>Aquibacillus</taxon>
    </lineage>
</organism>
<dbReference type="SUPFAM" id="SSF46785">
    <property type="entry name" value="Winged helix' DNA-binding domain"/>
    <property type="match status" value="1"/>
</dbReference>
<dbReference type="InterPro" id="IPR036388">
    <property type="entry name" value="WH-like_DNA-bd_sf"/>
</dbReference>
<dbReference type="CDD" id="cd00090">
    <property type="entry name" value="HTH_ARSR"/>
    <property type="match status" value="1"/>
</dbReference>
<gene>
    <name evidence="2" type="ORF">GH741_18915</name>
</gene>
<evidence type="ECO:0000313" key="2">
    <source>
        <dbReference type="EMBL" id="MRH44723.1"/>
    </source>
</evidence>
<accession>A0A6A8DGD6</accession>
<dbReference type="AlphaFoldDB" id="A0A6A8DGD6"/>
<dbReference type="EMBL" id="WJNG01000018">
    <property type="protein sequence ID" value="MRH44723.1"/>
    <property type="molecule type" value="Genomic_DNA"/>
</dbReference>
<proteinExistence type="predicted"/>
<dbReference type="InterPro" id="IPR036390">
    <property type="entry name" value="WH_DNA-bd_sf"/>
</dbReference>
<evidence type="ECO:0000256" key="1">
    <source>
        <dbReference type="ARBA" id="ARBA00023125"/>
    </source>
</evidence>